<accession>A0A9P9FGH1</accession>
<dbReference type="PANTHER" id="PTHR33112:SF16">
    <property type="entry name" value="HETEROKARYON INCOMPATIBILITY DOMAIN-CONTAINING PROTEIN"/>
    <property type="match status" value="1"/>
</dbReference>
<keyword evidence="3" id="KW-1185">Reference proteome</keyword>
<evidence type="ECO:0000259" key="1">
    <source>
        <dbReference type="Pfam" id="PF06985"/>
    </source>
</evidence>
<sequence>MASKVLSQFPNKLFASSPDTVCPHCQNLSPIDPKKCLSIEIVLSQLKRSSTQCPYCQLLHLVYKRYNISSNTSGLVIECNWDRPIVIKFKDTLNDHFSSWYLLYKPQGTTISSWPSLGGPGEKLNHLGSDESFQFLKAHLDECLSSCDESHKACEQLDSKPLPRRVLDVRGDKVTLRDSAGQFGEYCALSYRWGPPEQTLRTTDINIGNMMNGIDLESFPKLLQDAITLTRRLGVPYLWIDALCIIQGNKEDWEAEAPKMGEYYRHAVLTISASLANEVSEPFLVPRDEIRKELLSVFEFTSSDGAVSQIIARRVPDYAGIPLVANSPLSSRAWTWQENVLSTRIAHFTKTEIIWECRSQQAFENGATLQCAVGLAYRFARAGDDLEYYWKVLVMEYSKRELTYESDRLPAISSVAAHFSKSIPGRYLAGVWEHWLFSDMVWKASWGFENTMPLTPKDSSEIPSWSWGSVTGQVHFALEACVDSDKLSAIKLIDADCHPAGGNPYGQTQENASIVVEAPVFIADLSCVDVLRSFNYQIQIHEKLDTWASKSLNKIRGTKSNEFMFHPDTVLLPDGVVSTNQGTFATIKRVSKDTMVGKTSLEATVFCLHLGGGRYPELPNQTLSSIPRYSYKNFWLVLAPVKEQQGPYTSMRRLGLLEKSSRKAVRAETTRVRLV</sequence>
<name>A0A9P9FGH1_9HYPO</name>
<dbReference type="OrthoDB" id="5347061at2759"/>
<dbReference type="PANTHER" id="PTHR33112">
    <property type="entry name" value="DOMAIN PROTEIN, PUTATIVE-RELATED"/>
    <property type="match status" value="1"/>
</dbReference>
<feature type="domain" description="Heterokaryon incompatibility" evidence="1">
    <location>
        <begin position="186"/>
        <end position="338"/>
    </location>
</feature>
<evidence type="ECO:0000313" key="3">
    <source>
        <dbReference type="Proteomes" id="UP000738349"/>
    </source>
</evidence>
<proteinExistence type="predicted"/>
<gene>
    <name evidence="2" type="ORF">EDB81DRAFT_924359</name>
</gene>
<dbReference type="Pfam" id="PF06985">
    <property type="entry name" value="HET"/>
    <property type="match status" value="1"/>
</dbReference>
<dbReference type="Proteomes" id="UP000738349">
    <property type="component" value="Unassembled WGS sequence"/>
</dbReference>
<comment type="caution">
    <text evidence="2">The sequence shown here is derived from an EMBL/GenBank/DDBJ whole genome shotgun (WGS) entry which is preliminary data.</text>
</comment>
<dbReference type="EMBL" id="JAGMUV010000004">
    <property type="protein sequence ID" value="KAH7161054.1"/>
    <property type="molecule type" value="Genomic_DNA"/>
</dbReference>
<reference evidence="2" key="1">
    <citation type="journal article" date="2021" name="Nat. Commun.">
        <title>Genetic determinants of endophytism in the Arabidopsis root mycobiome.</title>
        <authorList>
            <person name="Mesny F."/>
            <person name="Miyauchi S."/>
            <person name="Thiergart T."/>
            <person name="Pickel B."/>
            <person name="Atanasova L."/>
            <person name="Karlsson M."/>
            <person name="Huettel B."/>
            <person name="Barry K.W."/>
            <person name="Haridas S."/>
            <person name="Chen C."/>
            <person name="Bauer D."/>
            <person name="Andreopoulos W."/>
            <person name="Pangilinan J."/>
            <person name="LaButti K."/>
            <person name="Riley R."/>
            <person name="Lipzen A."/>
            <person name="Clum A."/>
            <person name="Drula E."/>
            <person name="Henrissat B."/>
            <person name="Kohler A."/>
            <person name="Grigoriev I.V."/>
            <person name="Martin F.M."/>
            <person name="Hacquard S."/>
        </authorList>
    </citation>
    <scope>NUCLEOTIDE SEQUENCE</scope>
    <source>
        <strain evidence="2">MPI-CAGE-AT-0147</strain>
    </source>
</reference>
<organism evidence="2 3">
    <name type="scientific">Dactylonectria macrodidyma</name>
    <dbReference type="NCBI Taxonomy" id="307937"/>
    <lineage>
        <taxon>Eukaryota</taxon>
        <taxon>Fungi</taxon>
        <taxon>Dikarya</taxon>
        <taxon>Ascomycota</taxon>
        <taxon>Pezizomycotina</taxon>
        <taxon>Sordariomycetes</taxon>
        <taxon>Hypocreomycetidae</taxon>
        <taxon>Hypocreales</taxon>
        <taxon>Nectriaceae</taxon>
        <taxon>Dactylonectria</taxon>
    </lineage>
</organism>
<protein>
    <submittedName>
        <fullName evidence="2">Heterokaryon incompatibility protein-domain-containing protein</fullName>
    </submittedName>
</protein>
<evidence type="ECO:0000313" key="2">
    <source>
        <dbReference type="EMBL" id="KAH7161054.1"/>
    </source>
</evidence>
<dbReference type="InterPro" id="IPR010730">
    <property type="entry name" value="HET"/>
</dbReference>
<dbReference type="AlphaFoldDB" id="A0A9P9FGH1"/>